<feature type="transmembrane region" description="Helical" evidence="1">
    <location>
        <begin position="6"/>
        <end position="25"/>
    </location>
</feature>
<evidence type="ECO:0000313" key="2">
    <source>
        <dbReference type="EMBL" id="EMF82145.1"/>
    </source>
</evidence>
<organism evidence="2 3">
    <name type="scientific">Leptospira weilii serovar Topaz str. LT2116</name>
    <dbReference type="NCBI Taxonomy" id="1088540"/>
    <lineage>
        <taxon>Bacteria</taxon>
        <taxon>Pseudomonadati</taxon>
        <taxon>Spirochaetota</taxon>
        <taxon>Spirochaetia</taxon>
        <taxon>Leptospirales</taxon>
        <taxon>Leptospiraceae</taxon>
        <taxon>Leptospira</taxon>
    </lineage>
</organism>
<name>M3H098_9LEPT</name>
<protein>
    <recommendedName>
        <fullName evidence="4">STAS domain-containing protein</fullName>
    </recommendedName>
</protein>
<sequence>MDQILAVPLYQLVFATVFVFILFLLKYWKDLKSFCIWIFSTISKNSNSKINFLLAEIKTQKDVIESYRKRLEEFESYVESNRGALENHTGILEHPARVFVESQGLTFRFVNHLRISDSHRFGEFLKLLEDRIRLMPFADQRLTLDLTGVKTLNSKALSSLHELFHRVGTNNGIRLKYLFDKANKEHVRYAHNLEKISADLPTDSAIVSLVVSHSESEEQYAPKSKKRRGGR</sequence>
<gene>
    <name evidence="2" type="ORF">LEP1GSC188_3404</name>
</gene>
<evidence type="ECO:0008006" key="4">
    <source>
        <dbReference type="Google" id="ProtNLM"/>
    </source>
</evidence>
<dbReference type="AlphaFoldDB" id="M3H098"/>
<proteinExistence type="predicted"/>
<evidence type="ECO:0000256" key="1">
    <source>
        <dbReference type="SAM" id="Phobius"/>
    </source>
</evidence>
<keyword evidence="1" id="KW-1133">Transmembrane helix</keyword>
<dbReference type="EMBL" id="AHOR02000026">
    <property type="protein sequence ID" value="EMF82145.1"/>
    <property type="molecule type" value="Genomic_DNA"/>
</dbReference>
<keyword evidence="1" id="KW-0472">Membrane</keyword>
<accession>M3H098</accession>
<reference evidence="2 3" key="1">
    <citation type="submission" date="2013-01" db="EMBL/GenBank/DDBJ databases">
        <authorList>
            <person name="Harkins D.M."/>
            <person name="Durkin A.S."/>
            <person name="Brinkac L.M."/>
            <person name="Haft D.H."/>
            <person name="Selengut J.D."/>
            <person name="Sanka R."/>
            <person name="DePew J."/>
            <person name="Purushe J."/>
            <person name="Tulsiani S.M."/>
            <person name="Graham G.C."/>
            <person name="Burns M.-A."/>
            <person name="Dohnt M.F."/>
            <person name="Smythe L.D."/>
            <person name="McKay D.B."/>
            <person name="Craig S.B."/>
            <person name="Vinetz J.M."/>
            <person name="Sutton G.G."/>
            <person name="Nierman W.C."/>
            <person name="Fouts D.E."/>
        </authorList>
    </citation>
    <scope>NUCLEOTIDE SEQUENCE [LARGE SCALE GENOMIC DNA]</scope>
    <source>
        <strain evidence="2 3">LT2116</strain>
    </source>
</reference>
<comment type="caution">
    <text evidence="2">The sequence shown here is derived from an EMBL/GenBank/DDBJ whole genome shotgun (WGS) entry which is preliminary data.</text>
</comment>
<evidence type="ECO:0000313" key="3">
    <source>
        <dbReference type="Proteomes" id="UP000011770"/>
    </source>
</evidence>
<keyword evidence="1" id="KW-0812">Transmembrane</keyword>
<dbReference type="Proteomes" id="UP000011770">
    <property type="component" value="Unassembled WGS sequence"/>
</dbReference>